<keyword evidence="3" id="KW-0472">Membrane</keyword>
<keyword evidence="4" id="KW-0808">Transferase</keyword>
<evidence type="ECO:0000256" key="3">
    <source>
        <dbReference type="SAM" id="Phobius"/>
    </source>
</evidence>
<dbReference type="SUPFAM" id="SSF53335">
    <property type="entry name" value="S-adenosyl-L-methionine-dependent methyltransferases"/>
    <property type="match status" value="1"/>
</dbReference>
<dbReference type="PATRIC" id="fig|595434.4.peg.1846"/>
<dbReference type="PANTHER" id="PTHR43317:SF3">
    <property type="entry name" value="BLR2883 PROTEIN"/>
    <property type="match status" value="1"/>
</dbReference>
<dbReference type="EMBL" id="LECT01000016">
    <property type="protein sequence ID" value="KLU06074.1"/>
    <property type="molecule type" value="Genomic_DNA"/>
</dbReference>
<feature type="transmembrane region" description="Helical" evidence="3">
    <location>
        <begin position="328"/>
        <end position="355"/>
    </location>
</feature>
<dbReference type="GO" id="GO:0006596">
    <property type="term" value="P:polyamine biosynthetic process"/>
    <property type="evidence" value="ECO:0007669"/>
    <property type="project" value="UniProtKB-KW"/>
</dbReference>
<feature type="transmembrane region" description="Helical" evidence="3">
    <location>
        <begin position="166"/>
        <end position="190"/>
    </location>
</feature>
<accession>A0A0J1EKH5</accession>
<feature type="transmembrane region" description="Helical" evidence="3">
    <location>
        <begin position="367"/>
        <end position="389"/>
    </location>
</feature>
<protein>
    <submittedName>
        <fullName evidence="4">Spermidine synthase</fullName>
        <ecNumber evidence="4">2.5.1.16</ecNumber>
    </submittedName>
</protein>
<dbReference type="AlphaFoldDB" id="A0A0J1EKH5"/>
<feature type="transmembrane region" description="Helical" evidence="3">
    <location>
        <begin position="286"/>
        <end position="308"/>
    </location>
</feature>
<feature type="compositionally biased region" description="Polar residues" evidence="2">
    <location>
        <begin position="842"/>
        <end position="853"/>
    </location>
</feature>
<dbReference type="GO" id="GO:0004766">
    <property type="term" value="F:spermidine synthase activity"/>
    <property type="evidence" value="ECO:0007669"/>
    <property type="project" value="UniProtKB-EC"/>
</dbReference>
<dbReference type="PANTHER" id="PTHR43317">
    <property type="entry name" value="THERMOSPERMINE SYNTHASE ACAULIS5"/>
    <property type="match status" value="1"/>
</dbReference>
<name>A0A0J1EKH5_RHOIS</name>
<feature type="transmembrane region" description="Helical" evidence="3">
    <location>
        <begin position="211"/>
        <end position="234"/>
    </location>
</feature>
<evidence type="ECO:0000313" key="5">
    <source>
        <dbReference type="Proteomes" id="UP000036367"/>
    </source>
</evidence>
<evidence type="ECO:0000313" key="4">
    <source>
        <dbReference type="EMBL" id="KLU06074.1"/>
    </source>
</evidence>
<organism evidence="4 5">
    <name type="scientific">Rhodopirellula islandica</name>
    <dbReference type="NCBI Taxonomy" id="595434"/>
    <lineage>
        <taxon>Bacteria</taxon>
        <taxon>Pseudomonadati</taxon>
        <taxon>Planctomycetota</taxon>
        <taxon>Planctomycetia</taxon>
        <taxon>Pirellulales</taxon>
        <taxon>Pirellulaceae</taxon>
        <taxon>Rhodopirellula</taxon>
    </lineage>
</organism>
<dbReference type="Gene3D" id="3.40.50.150">
    <property type="entry name" value="Vaccinia Virus protein VP39"/>
    <property type="match status" value="1"/>
</dbReference>
<keyword evidence="3" id="KW-1133">Transmembrane helix</keyword>
<proteinExistence type="predicted"/>
<dbReference type="InterPro" id="IPR029063">
    <property type="entry name" value="SAM-dependent_MTases_sf"/>
</dbReference>
<dbReference type="EC" id="2.5.1.16" evidence="4"/>
<keyword evidence="3" id="KW-0812">Transmembrane</keyword>
<feature type="region of interest" description="Disordered" evidence="2">
    <location>
        <begin position="842"/>
        <end position="866"/>
    </location>
</feature>
<dbReference type="STRING" id="595434.RISK_001925"/>
<sequence>MAALGHQLLWTRRLADLLGASGESTARVFGTFFLGLSIGSAIAALLVGRTRNPLRLAGLAQLSIPFLVVPVLYLSQLTDWIWPLVGADATHGSNGFAIRSLLTLGFVLPPAAIMGLSFPLIVAGLLRSNGGRLGRSGINLYAVNTIGGAMGVLFTIMVAIPQWGNFASMVLAASVDGAIGIALLICAKAFPTLPPRRTAPEKAIISRAEEAALTIAFSRALWLAFFSGAAVLAIEVAAFQMFQLVATISVFSPAAVLFCAIASLGIAAALFARFESLFVSPSSQRTIVLVLATSSVFVVLAPQVFMAFARQSNWFAENTSVALFVLKLGAMALLSVGPAWVIAGLIFPFAIASAGRQCSPIQSGQRVGLLLSVNGIGGMLGAELTYRVLLPTLGVYGTMTAIGMAFATVAALFSMLPCVVLSGSPHASVVTRVSAALCVSIVLLLGFVNTFLPVINPPPGIDPIDVQSGREGTVAVIEDRRGERSILVANQYLLGGTAVRYDQERQTLLPLVLHKQPSKVACIGLATGITPGASLSIPTVDAVVSIEISPLVARAAERHFSEFNHDICQSDLATVVVGDGRTYLASMTEQFDVITGDLFLPWASGTSRLYSREHFASVRNALKPGGIFCQWLPMYQLTPEQFELIADTFSSEFNETHLFMNHFRVASPMIALVGGKDLGCLDWKQVGQHCDQLREMEAIHAPLLRHESGVRLLHLGSWKNERGRTRLVSLADPSLEYSAAAVRLSAHAGKHYFQPVRWIEFCRECQKRIAREPPAAPGSQAELTLLATGLLEWDHARRTRNKLADSIGSRVARSIPRCLRDDHLADWDRWPGAPGIRWVNDLNTTDTDETGGSTPPHFVTTRPAEK</sequence>
<feature type="transmembrane region" description="Helical" evidence="3">
    <location>
        <begin position="395"/>
        <end position="421"/>
    </location>
</feature>
<feature type="transmembrane region" description="Helical" evidence="3">
    <location>
        <begin position="433"/>
        <end position="455"/>
    </location>
</feature>
<feature type="transmembrane region" description="Helical" evidence="3">
    <location>
        <begin position="138"/>
        <end position="160"/>
    </location>
</feature>
<comment type="caution">
    <text evidence="4">The sequence shown here is derived from an EMBL/GenBank/DDBJ whole genome shotgun (WGS) entry which is preliminary data.</text>
</comment>
<feature type="transmembrane region" description="Helical" evidence="3">
    <location>
        <begin position="28"/>
        <end position="47"/>
    </location>
</feature>
<feature type="transmembrane region" description="Helical" evidence="3">
    <location>
        <begin position="254"/>
        <end position="274"/>
    </location>
</feature>
<gene>
    <name evidence="4" type="ORF">RISK_001925</name>
</gene>
<dbReference type="CDD" id="cd02440">
    <property type="entry name" value="AdoMet_MTases"/>
    <property type="match status" value="1"/>
</dbReference>
<dbReference type="Pfam" id="PF01564">
    <property type="entry name" value="Spermine_synth"/>
    <property type="match status" value="1"/>
</dbReference>
<keyword evidence="1" id="KW-0620">Polyamine biosynthesis</keyword>
<feature type="transmembrane region" description="Helical" evidence="3">
    <location>
        <begin position="96"/>
        <end position="126"/>
    </location>
</feature>
<feature type="transmembrane region" description="Helical" evidence="3">
    <location>
        <begin position="54"/>
        <end position="76"/>
    </location>
</feature>
<dbReference type="Proteomes" id="UP000036367">
    <property type="component" value="Unassembled WGS sequence"/>
</dbReference>
<reference evidence="4" key="1">
    <citation type="submission" date="2015-05" db="EMBL/GenBank/DDBJ databases">
        <title>Permanent draft genome of Rhodopirellula islandicus K833.</title>
        <authorList>
            <person name="Kizina J."/>
            <person name="Richter M."/>
            <person name="Glockner F.O."/>
            <person name="Harder J."/>
        </authorList>
    </citation>
    <scope>NUCLEOTIDE SEQUENCE [LARGE SCALE GENOMIC DNA]</scope>
    <source>
        <strain evidence="4">K833</strain>
    </source>
</reference>
<evidence type="ECO:0000256" key="1">
    <source>
        <dbReference type="ARBA" id="ARBA00023115"/>
    </source>
</evidence>
<evidence type="ECO:0000256" key="2">
    <source>
        <dbReference type="SAM" id="MobiDB-lite"/>
    </source>
</evidence>
<keyword evidence="5" id="KW-1185">Reference proteome</keyword>